<evidence type="ECO:0000313" key="3">
    <source>
        <dbReference type="Proteomes" id="UP000316621"/>
    </source>
</evidence>
<evidence type="ECO:0000256" key="1">
    <source>
        <dbReference type="SAM" id="MobiDB-lite"/>
    </source>
</evidence>
<dbReference type="EMBL" id="CM010718">
    <property type="protein sequence ID" value="RZC59641.1"/>
    <property type="molecule type" value="Genomic_DNA"/>
</dbReference>
<reference evidence="2 3" key="1">
    <citation type="journal article" date="2018" name="Science">
        <title>The opium poppy genome and morphinan production.</title>
        <authorList>
            <person name="Guo L."/>
            <person name="Winzer T."/>
            <person name="Yang X."/>
            <person name="Li Y."/>
            <person name="Ning Z."/>
            <person name="He Z."/>
            <person name="Teodor R."/>
            <person name="Lu Y."/>
            <person name="Bowser T.A."/>
            <person name="Graham I.A."/>
            <person name="Ye K."/>
        </authorList>
    </citation>
    <scope>NUCLEOTIDE SEQUENCE [LARGE SCALE GENOMIC DNA]</scope>
    <source>
        <strain evidence="3">cv. HN1</strain>
        <tissue evidence="2">Leaves</tissue>
    </source>
</reference>
<dbReference type="STRING" id="3469.A0A4Y7JI75"/>
<feature type="compositionally biased region" description="Basic and acidic residues" evidence="1">
    <location>
        <begin position="165"/>
        <end position="182"/>
    </location>
</feature>
<feature type="compositionally biased region" description="Polar residues" evidence="1">
    <location>
        <begin position="39"/>
        <end position="48"/>
    </location>
</feature>
<feature type="compositionally biased region" description="Basic and acidic residues" evidence="1">
    <location>
        <begin position="49"/>
        <end position="62"/>
    </location>
</feature>
<gene>
    <name evidence="2" type="ORF">C5167_006941</name>
</gene>
<protein>
    <submittedName>
        <fullName evidence="2">Uncharacterized protein</fullName>
    </submittedName>
</protein>
<dbReference type="Proteomes" id="UP000316621">
    <property type="component" value="Chromosome 4"/>
</dbReference>
<evidence type="ECO:0000313" key="2">
    <source>
        <dbReference type="EMBL" id="RZC59641.1"/>
    </source>
</evidence>
<proteinExistence type="predicted"/>
<feature type="compositionally biased region" description="Basic and acidic residues" evidence="1">
    <location>
        <begin position="80"/>
        <end position="127"/>
    </location>
</feature>
<feature type="compositionally biased region" description="Polar residues" evidence="1">
    <location>
        <begin position="7"/>
        <end position="20"/>
    </location>
</feature>
<feature type="region of interest" description="Disordered" evidence="1">
    <location>
        <begin position="1"/>
        <end position="190"/>
    </location>
</feature>
<accession>A0A4Y7JI75</accession>
<dbReference type="OrthoDB" id="1903040at2759"/>
<feature type="compositionally biased region" description="Acidic residues" evidence="1">
    <location>
        <begin position="128"/>
        <end position="140"/>
    </location>
</feature>
<dbReference type="OMA" id="HECGSTK"/>
<name>A0A4Y7JI75_PAPSO</name>
<dbReference type="Gramene" id="RZC59641">
    <property type="protein sequence ID" value="RZC59641"/>
    <property type="gene ID" value="C5167_006941"/>
</dbReference>
<organism evidence="2 3">
    <name type="scientific">Papaver somniferum</name>
    <name type="common">Opium poppy</name>
    <dbReference type="NCBI Taxonomy" id="3469"/>
    <lineage>
        <taxon>Eukaryota</taxon>
        <taxon>Viridiplantae</taxon>
        <taxon>Streptophyta</taxon>
        <taxon>Embryophyta</taxon>
        <taxon>Tracheophyta</taxon>
        <taxon>Spermatophyta</taxon>
        <taxon>Magnoliopsida</taxon>
        <taxon>Ranunculales</taxon>
        <taxon>Papaveraceae</taxon>
        <taxon>Papaveroideae</taxon>
        <taxon>Papaver</taxon>
    </lineage>
</organism>
<sequence length="256" mass="29023">MGCGASVPSTNDQGSETNTPGMRPIRRRIEEFKRRTRVITMSTPSSKQLLHDGEHTDIDEHSQINSPPHDCSKSTFSPMIKEETCQDMYTEEKSVESENKKHIVHDQEKEFAEDKNERSIIKQQHKEEDEDGEVDEDEEFAPGSPSFRMYYIASIDDSMDSADGTDTHREEDADVHHDEKTTNKSRRTQSIASCEGSITTLVKKERKGKRFRRGLPNVGQAAVKNLLNVKSCYTPCMNPHAHDNPQMLNNVKVTAT</sequence>
<dbReference type="AlphaFoldDB" id="A0A4Y7JI75"/>
<keyword evidence="3" id="KW-1185">Reference proteome</keyword>